<protein>
    <submittedName>
        <fullName evidence="8">Mechanosensitive ion channel family protein</fullName>
    </submittedName>
</protein>
<keyword evidence="5 6" id="KW-0472">Membrane</keyword>
<evidence type="ECO:0000256" key="5">
    <source>
        <dbReference type="ARBA" id="ARBA00023136"/>
    </source>
</evidence>
<sequence>MNDPNLSELLADPIVQTGSLALIGALVTRVALRHHPTHRLVGQILFFAALTILLLYHGIVPYEAGPSEPFVLQRILIGFAKVVWWTNAAWALVGFARVFLIFERQPREGRLIQDLVVGMIYVGTVLSVIANVFSIPVGTLIATSGVFAIILGLAMQSTLSDVFSGIALNIGRPYAIGDWIVLNDGTEGRVVETNWRATYLLNGTNDLVVLPNSDLAKARLTNLSSPDRNHGGTLTVRLQLTTGPAAICEVMRAVLLSCNAILSLPEPSVRIIAMDAHAIEVKLSFWVAELSAMTAARNEIFDLIYRHTKAAGLRLAQPAGLPGADGVPAAAAAPLHRPTSLRLLDALPLFASLMEDEKTALAETMTRRTYRKDEVVIREGDVAESLMIVRSGVLAAVRHEPRREIELTRLAPGDCFGEGGVLMGAGEPGTIRALTFVVVYEIAKTSLAPLLRDRPGMVEELGATLARHAATGQHRFQPADQPGGNGSVATMMVARIRQLFQMPH</sequence>
<feature type="domain" description="Cyclic nucleotide-binding" evidence="7">
    <location>
        <begin position="349"/>
        <end position="468"/>
    </location>
</feature>
<dbReference type="InterPro" id="IPR010920">
    <property type="entry name" value="LSM_dom_sf"/>
</dbReference>
<dbReference type="InterPro" id="IPR000595">
    <property type="entry name" value="cNMP-bd_dom"/>
</dbReference>
<comment type="caution">
    <text evidence="8">The sequence shown here is derived from an EMBL/GenBank/DDBJ whole genome shotgun (WGS) entry which is preliminary data.</text>
</comment>
<evidence type="ECO:0000259" key="7">
    <source>
        <dbReference type="PROSITE" id="PS50042"/>
    </source>
</evidence>
<dbReference type="InterPro" id="IPR018488">
    <property type="entry name" value="cNMP-bd_CS"/>
</dbReference>
<dbReference type="CDD" id="cd00038">
    <property type="entry name" value="CAP_ED"/>
    <property type="match status" value="1"/>
</dbReference>
<dbReference type="InterPro" id="IPR018490">
    <property type="entry name" value="cNMP-bd_dom_sf"/>
</dbReference>
<keyword evidence="4 6" id="KW-1133">Transmembrane helix</keyword>
<dbReference type="InterPro" id="IPR016846">
    <property type="entry name" value="cNMP-bd_ion_channel"/>
</dbReference>
<dbReference type="InterPro" id="IPR011066">
    <property type="entry name" value="MscS_channel_C_sf"/>
</dbReference>
<feature type="transmembrane region" description="Helical" evidence="6">
    <location>
        <begin position="111"/>
        <end position="129"/>
    </location>
</feature>
<evidence type="ECO:0000313" key="8">
    <source>
        <dbReference type="EMBL" id="MBK1839461.1"/>
    </source>
</evidence>
<dbReference type="InterPro" id="IPR023408">
    <property type="entry name" value="MscS_beta-dom_sf"/>
</dbReference>
<dbReference type="Gene3D" id="2.60.120.10">
    <property type="entry name" value="Jelly Rolls"/>
    <property type="match status" value="1"/>
</dbReference>
<dbReference type="SMART" id="SM00100">
    <property type="entry name" value="cNMP"/>
    <property type="match status" value="1"/>
</dbReference>
<dbReference type="PROSITE" id="PS50042">
    <property type="entry name" value="CNMP_BINDING_3"/>
    <property type="match status" value="1"/>
</dbReference>
<feature type="transmembrane region" description="Helical" evidence="6">
    <location>
        <begin position="82"/>
        <end position="102"/>
    </location>
</feature>
<feature type="transmembrane region" description="Helical" evidence="6">
    <location>
        <begin position="14"/>
        <end position="32"/>
    </location>
</feature>
<evidence type="ECO:0000256" key="1">
    <source>
        <dbReference type="ARBA" id="ARBA00004651"/>
    </source>
</evidence>
<dbReference type="Pfam" id="PF00027">
    <property type="entry name" value="cNMP_binding"/>
    <property type="match status" value="1"/>
</dbReference>
<dbReference type="Gene3D" id="1.10.287.1260">
    <property type="match status" value="1"/>
</dbReference>
<keyword evidence="2" id="KW-1003">Cell membrane</keyword>
<dbReference type="Gene3D" id="2.30.30.60">
    <property type="match status" value="1"/>
</dbReference>
<dbReference type="SUPFAM" id="SSF82689">
    <property type="entry name" value="Mechanosensitive channel protein MscS (YggB), C-terminal domain"/>
    <property type="match status" value="1"/>
</dbReference>
<evidence type="ECO:0000256" key="4">
    <source>
        <dbReference type="ARBA" id="ARBA00022989"/>
    </source>
</evidence>
<organism evidence="8 9">
    <name type="scientific">Azospirillum endophyticum</name>
    <dbReference type="NCBI Taxonomy" id="2800326"/>
    <lineage>
        <taxon>Bacteria</taxon>
        <taxon>Pseudomonadati</taxon>
        <taxon>Pseudomonadota</taxon>
        <taxon>Alphaproteobacteria</taxon>
        <taxon>Rhodospirillales</taxon>
        <taxon>Azospirillaceae</taxon>
        <taxon>Azospirillum</taxon>
    </lineage>
</organism>
<keyword evidence="3 6" id="KW-0812">Transmembrane</keyword>
<evidence type="ECO:0000256" key="2">
    <source>
        <dbReference type="ARBA" id="ARBA00022475"/>
    </source>
</evidence>
<reference evidence="9" key="1">
    <citation type="submission" date="2021-01" db="EMBL/GenBank/DDBJ databases">
        <title>Genome public.</title>
        <authorList>
            <person name="Liu C."/>
            <person name="Sun Q."/>
        </authorList>
    </citation>
    <scope>NUCLEOTIDE SEQUENCE [LARGE SCALE GENOMIC DNA]</scope>
    <source>
        <strain evidence="9">YIM B02556</strain>
    </source>
</reference>
<dbReference type="Gene3D" id="3.30.70.100">
    <property type="match status" value="1"/>
</dbReference>
<dbReference type="RefSeq" id="WP_200195348.1">
    <property type="nucleotide sequence ID" value="NZ_JAENHM010000058.1"/>
</dbReference>
<dbReference type="EMBL" id="JAENHM010000058">
    <property type="protein sequence ID" value="MBK1839461.1"/>
    <property type="molecule type" value="Genomic_DNA"/>
</dbReference>
<comment type="subcellular location">
    <subcellularLocation>
        <location evidence="1">Cell membrane</location>
        <topology evidence="1">Multi-pass membrane protein</topology>
    </subcellularLocation>
</comment>
<gene>
    <name evidence="8" type="ORF">JHL17_18790</name>
</gene>
<dbReference type="PROSITE" id="PS00888">
    <property type="entry name" value="CNMP_BINDING_1"/>
    <property type="match status" value="1"/>
</dbReference>
<dbReference type="Pfam" id="PF00924">
    <property type="entry name" value="MS_channel_2nd"/>
    <property type="match status" value="1"/>
</dbReference>
<feature type="transmembrane region" description="Helical" evidence="6">
    <location>
        <begin position="44"/>
        <end position="62"/>
    </location>
</feature>
<dbReference type="InterPro" id="IPR006685">
    <property type="entry name" value="MscS_channel_2nd"/>
</dbReference>
<proteinExistence type="predicted"/>
<dbReference type="SUPFAM" id="SSF51206">
    <property type="entry name" value="cAMP-binding domain-like"/>
    <property type="match status" value="1"/>
</dbReference>
<dbReference type="PIRSF" id="PIRSF026673">
    <property type="entry name" value="UCP026673_ion_chan"/>
    <property type="match status" value="1"/>
</dbReference>
<dbReference type="Proteomes" id="UP000652760">
    <property type="component" value="Unassembled WGS sequence"/>
</dbReference>
<keyword evidence="9" id="KW-1185">Reference proteome</keyword>
<evidence type="ECO:0000256" key="6">
    <source>
        <dbReference type="SAM" id="Phobius"/>
    </source>
</evidence>
<dbReference type="PANTHER" id="PTHR30566:SF5">
    <property type="entry name" value="MECHANOSENSITIVE ION CHANNEL PROTEIN 1, MITOCHONDRIAL-RELATED"/>
    <property type="match status" value="1"/>
</dbReference>
<accession>A0ABS1F7R6</accession>
<evidence type="ECO:0000313" key="9">
    <source>
        <dbReference type="Proteomes" id="UP000652760"/>
    </source>
</evidence>
<name>A0ABS1F7R6_9PROT</name>
<evidence type="ECO:0000256" key="3">
    <source>
        <dbReference type="ARBA" id="ARBA00022692"/>
    </source>
</evidence>
<dbReference type="SUPFAM" id="SSF50182">
    <property type="entry name" value="Sm-like ribonucleoproteins"/>
    <property type="match status" value="1"/>
</dbReference>
<dbReference type="InterPro" id="IPR014710">
    <property type="entry name" value="RmlC-like_jellyroll"/>
</dbReference>
<dbReference type="PANTHER" id="PTHR30566">
    <property type="entry name" value="YNAI-RELATED MECHANOSENSITIVE ION CHANNEL"/>
    <property type="match status" value="1"/>
</dbReference>